<dbReference type="RefSeq" id="WP_270127204.1">
    <property type="nucleotide sequence ID" value="NZ_CP115396.1"/>
</dbReference>
<gene>
    <name evidence="4" type="ORF">O9Z63_00070</name>
</gene>
<protein>
    <submittedName>
        <fullName evidence="4">T9SS type A sorting domain-containing protein</fullName>
    </submittedName>
</protein>
<keyword evidence="1" id="KW-0732">Signal</keyword>
<feature type="chain" id="PRO_5046172891" evidence="1">
    <location>
        <begin position="29"/>
        <end position="623"/>
    </location>
</feature>
<dbReference type="Gene3D" id="2.60.40.10">
    <property type="entry name" value="Immunoglobulins"/>
    <property type="match status" value="1"/>
</dbReference>
<evidence type="ECO:0000313" key="4">
    <source>
        <dbReference type="EMBL" id="WBO84652.1"/>
    </source>
</evidence>
<dbReference type="Pfam" id="PF18962">
    <property type="entry name" value="Por_Secre_tail"/>
    <property type="match status" value="1"/>
</dbReference>
<proteinExistence type="predicted"/>
<organism evidence="4 5">
    <name type="scientific">Hymenobacter yonginensis</name>
    <dbReference type="NCBI Taxonomy" id="748197"/>
    <lineage>
        <taxon>Bacteria</taxon>
        <taxon>Pseudomonadati</taxon>
        <taxon>Bacteroidota</taxon>
        <taxon>Cytophagia</taxon>
        <taxon>Cytophagales</taxon>
        <taxon>Hymenobacteraceae</taxon>
        <taxon>Hymenobacter</taxon>
    </lineage>
</organism>
<evidence type="ECO:0000259" key="3">
    <source>
        <dbReference type="Pfam" id="PF18962"/>
    </source>
</evidence>
<evidence type="ECO:0000259" key="2">
    <source>
        <dbReference type="Pfam" id="PF07705"/>
    </source>
</evidence>
<dbReference type="Pfam" id="PF07705">
    <property type="entry name" value="CARDB"/>
    <property type="match status" value="1"/>
</dbReference>
<dbReference type="InterPro" id="IPR026444">
    <property type="entry name" value="Secre_tail"/>
</dbReference>
<reference evidence="4 5" key="1">
    <citation type="journal article" date="2011" name="Int. J. Syst. Evol. Microbiol.">
        <title>Hymenobacter yonginensis sp. nov., isolated from a mesotrophic artificial lake.</title>
        <authorList>
            <person name="Joung Y."/>
            <person name="Cho S.H."/>
            <person name="Kim H."/>
            <person name="Kim S.B."/>
            <person name="Joh K."/>
        </authorList>
    </citation>
    <scope>NUCLEOTIDE SEQUENCE [LARGE SCALE GENOMIC DNA]</scope>
    <source>
        <strain evidence="4 5">KCTC 22745</strain>
    </source>
</reference>
<feature type="domain" description="Secretion system C-terminal sorting" evidence="3">
    <location>
        <begin position="547"/>
        <end position="621"/>
    </location>
</feature>
<accession>A0ABY7PPV8</accession>
<dbReference type="InterPro" id="IPR013783">
    <property type="entry name" value="Ig-like_fold"/>
</dbReference>
<feature type="signal peptide" evidence="1">
    <location>
        <begin position="1"/>
        <end position="28"/>
    </location>
</feature>
<keyword evidence="5" id="KW-1185">Reference proteome</keyword>
<dbReference type="InterPro" id="IPR011635">
    <property type="entry name" value="CARDB"/>
</dbReference>
<evidence type="ECO:0000256" key="1">
    <source>
        <dbReference type="SAM" id="SignalP"/>
    </source>
</evidence>
<name>A0ABY7PPV8_9BACT</name>
<dbReference type="EMBL" id="CP115396">
    <property type="protein sequence ID" value="WBO84652.1"/>
    <property type="molecule type" value="Genomic_DNA"/>
</dbReference>
<evidence type="ECO:0000313" key="5">
    <source>
        <dbReference type="Proteomes" id="UP001211872"/>
    </source>
</evidence>
<dbReference type="Proteomes" id="UP001211872">
    <property type="component" value="Chromosome"/>
</dbReference>
<dbReference type="NCBIfam" id="TIGR04183">
    <property type="entry name" value="Por_Secre_tail"/>
    <property type="match status" value="1"/>
</dbReference>
<feature type="domain" description="CARDB" evidence="2">
    <location>
        <begin position="284"/>
        <end position="353"/>
    </location>
</feature>
<sequence length="623" mass="64090">MTHSYTAPWRKLALAAMLGLAGTTAAQAQALNYNLFGTSNSAGTYTDLGTSGTVITTPNNDDANSASTPIGFTFNFNGTAFTDFVLNTNGFLKLGTTAPAAPFFYTDPQAAAGGPLNTATETNLLLPLNLDLEGTATTEYRVATTGAAGSRVTTIQWKNVSDKLPAGKQFANISFQVKLYETSNRVEFVYGTATAGPGPDGFKAAAVGIKGSDNTATTSVLVTKGSVQAWGLASFVAGNYTGNAHNVRSSVLPDAGRTYTFNQAAANDAAVLSIYALGKTPSIAQTVQAVVRNTGASALTNVPVTLSVTGANTFTDAKIIPTLAVGASTVVTFTAFTPTTVGNNTLAVSVPADGSNNNNTQTYTQVVTAGTFSYANNTPFDPNLSVGFTATTTGAFVARFTTPTARTITAVAAGIADPNTVGRTVYSVVVDANGAVLGRSADYVVQTADINTLKTLPLQTAVATQAGGFYVGLVQTAAPAGGARYFPMATLPENPTRLATFFTIAPFAANGGTLVDAAPSNLGAFVLDAQTSIVQGTSEALNRAISMYPNPSTGLVKLDVRGANAKGNLQVSVVNMLGQTVHTAALKDNFTNEVNLSGLANGMYLLKVQTGADYTVRQLTITK</sequence>